<keyword evidence="16" id="KW-1185">Reference proteome</keyword>
<dbReference type="PROSITE" id="PS51843">
    <property type="entry name" value="NR_LBD"/>
    <property type="match status" value="1"/>
</dbReference>
<evidence type="ECO:0000259" key="12">
    <source>
        <dbReference type="PROSITE" id="PS51030"/>
    </source>
</evidence>
<evidence type="ECO:0000313" key="16">
    <source>
        <dbReference type="Proteomes" id="UP000001940"/>
    </source>
</evidence>
<evidence type="ECO:0000256" key="2">
    <source>
        <dbReference type="ARBA" id="ARBA00005993"/>
    </source>
</evidence>
<dbReference type="Reactome" id="R-CEL-383280">
    <property type="pathway name" value="Nuclear Receptor transcription pathway"/>
</dbReference>
<dbReference type="EMBL" id="AY204204">
    <property type="protein sequence ID" value="AAO39205.1"/>
    <property type="molecule type" value="mRNA"/>
</dbReference>
<dbReference type="Pfam" id="PF00105">
    <property type="entry name" value="zf-C4"/>
    <property type="match status" value="1"/>
</dbReference>
<dbReference type="AGR" id="WB:WBGene00003706"/>
<dbReference type="STRING" id="6239.F09C6.9.1"/>
<organism evidence="15 16">
    <name type="scientific">Caenorhabditis elegans</name>
    <dbReference type="NCBI Taxonomy" id="6239"/>
    <lineage>
        <taxon>Eukaryota</taxon>
        <taxon>Metazoa</taxon>
        <taxon>Ecdysozoa</taxon>
        <taxon>Nematoda</taxon>
        <taxon>Chromadorea</taxon>
        <taxon>Rhabditida</taxon>
        <taxon>Rhabditina</taxon>
        <taxon>Rhabditomorpha</taxon>
        <taxon>Rhabditoidea</taxon>
        <taxon>Rhabditidae</taxon>
        <taxon>Peloderinae</taxon>
        <taxon>Caenorhabditis</taxon>
    </lineage>
</organism>
<dbReference type="SMR" id="G5EE21"/>
<dbReference type="InterPro" id="IPR050274">
    <property type="entry name" value="Nuclear_hormone_rcpt_NR2"/>
</dbReference>
<dbReference type="WormBase" id="F09C6.9">
    <property type="protein sequence ID" value="CE37501"/>
    <property type="gene ID" value="WBGene00003706"/>
    <property type="gene designation" value="nhr-116"/>
</dbReference>
<dbReference type="Reactome" id="R-CEL-5362517">
    <property type="pathway name" value="Signaling by Retinoic Acid"/>
</dbReference>
<evidence type="ECO:0000256" key="9">
    <source>
        <dbReference type="ARBA" id="ARBA00023170"/>
    </source>
</evidence>
<dbReference type="Proteomes" id="UP000001940">
    <property type="component" value="Chromosome V"/>
</dbReference>
<protein>
    <submittedName>
        <fullName evidence="14 15">Nuclear receptor</fullName>
    </submittedName>
</protein>
<dbReference type="EMBL" id="BX284605">
    <property type="protein sequence ID" value="CAB04069.2"/>
    <property type="molecule type" value="Genomic_DNA"/>
</dbReference>
<feature type="compositionally biased region" description="Polar residues" evidence="11">
    <location>
        <begin position="1"/>
        <end position="11"/>
    </location>
</feature>
<dbReference type="SMART" id="SM00430">
    <property type="entry name" value="HOLI"/>
    <property type="match status" value="1"/>
</dbReference>
<dbReference type="PIR" id="T20647">
    <property type="entry name" value="T20647"/>
</dbReference>
<keyword evidence="7" id="KW-0238">DNA-binding</keyword>
<dbReference type="Bgee" id="WBGene00003706">
    <property type="expression patterns" value="Expressed in pharyngeal muscle cell (C elegans) and 3 other cell types or tissues"/>
</dbReference>
<keyword evidence="10" id="KW-0539">Nucleus</keyword>
<dbReference type="SUPFAM" id="SSF48508">
    <property type="entry name" value="Nuclear receptor ligand-binding domain"/>
    <property type="match status" value="1"/>
</dbReference>
<dbReference type="RefSeq" id="NP_507273.2">
    <property type="nucleotide sequence ID" value="NM_074872.7"/>
</dbReference>
<dbReference type="InterPro" id="IPR000536">
    <property type="entry name" value="Nucl_hrmn_rcpt_lig-bd"/>
</dbReference>
<keyword evidence="8" id="KW-0804">Transcription</keyword>
<dbReference type="OMA" id="ADRYEPM"/>
<dbReference type="GO" id="GO:0006357">
    <property type="term" value="P:regulation of transcription by RNA polymerase II"/>
    <property type="evidence" value="ECO:0000318"/>
    <property type="project" value="GO_Central"/>
</dbReference>
<evidence type="ECO:0000313" key="15">
    <source>
        <dbReference type="EMBL" id="CAB04069.2"/>
    </source>
</evidence>
<evidence type="ECO:0000256" key="1">
    <source>
        <dbReference type="ARBA" id="ARBA00004123"/>
    </source>
</evidence>
<dbReference type="FunFam" id="3.30.50.10:FF:000030">
    <property type="entry name" value="Nuclear Hormone Receptor family"/>
    <property type="match status" value="1"/>
</dbReference>
<dbReference type="FunCoup" id="G5EE21">
    <property type="interactions" value="187"/>
</dbReference>
<dbReference type="GO" id="GO:0008270">
    <property type="term" value="F:zinc ion binding"/>
    <property type="evidence" value="ECO:0007669"/>
    <property type="project" value="UniProtKB-KW"/>
</dbReference>
<dbReference type="GO" id="GO:0030154">
    <property type="term" value="P:cell differentiation"/>
    <property type="evidence" value="ECO:0000318"/>
    <property type="project" value="GO_Central"/>
</dbReference>
<reference evidence="15" key="2">
    <citation type="submission" date="2003-03" db="EMBL/GenBank/DDBJ databases">
        <authorList>
            <person name="Sulson J.E."/>
            <person name="Waterston R."/>
        </authorList>
    </citation>
    <scope>NUCLEOTIDE SEQUENCE</scope>
    <source>
        <strain evidence="15">Bristol N2</strain>
    </source>
</reference>
<dbReference type="AlphaFoldDB" id="G5EE21"/>
<comment type="subcellular location">
    <subcellularLocation>
        <location evidence="1">Nucleus</location>
    </subcellularLocation>
</comment>
<proteinExistence type="evidence at transcript level"/>
<accession>G5EE21</accession>
<evidence type="ECO:0000313" key="17">
    <source>
        <dbReference type="WormBase" id="F09C6.9"/>
    </source>
</evidence>
<dbReference type="InterPro" id="IPR001628">
    <property type="entry name" value="Znf_hrmn_rcpt"/>
</dbReference>
<keyword evidence="9 15" id="KW-0675">Receptor</keyword>
<dbReference type="HOGENOM" id="CLU_007368_3_1_1"/>
<dbReference type="SMART" id="SM00399">
    <property type="entry name" value="ZnF_C4"/>
    <property type="match status" value="1"/>
</dbReference>
<dbReference type="InterPro" id="IPR035500">
    <property type="entry name" value="NHR-like_dom_sf"/>
</dbReference>
<evidence type="ECO:0000256" key="6">
    <source>
        <dbReference type="ARBA" id="ARBA00023015"/>
    </source>
</evidence>
<gene>
    <name evidence="15 17" type="primary">nhr-116</name>
    <name evidence="15" type="ORF">CELE_F09C6.9</name>
    <name evidence="17" type="ORF">F09C6.9</name>
</gene>
<feature type="region of interest" description="Disordered" evidence="11">
    <location>
        <begin position="1"/>
        <end position="41"/>
    </location>
</feature>
<evidence type="ECO:0000256" key="7">
    <source>
        <dbReference type="ARBA" id="ARBA00023125"/>
    </source>
</evidence>
<evidence type="ECO:0000256" key="4">
    <source>
        <dbReference type="ARBA" id="ARBA00022771"/>
    </source>
</evidence>
<sequence>MIHSRCSTSTDEPVDLPEFSLSPPALSAEPSTSSPSKKSIGSRVERPTECLVCGRSAHGYHYNVASCNGCKTFFRRMCLSGRSFSCKLDRDCFDLTKRKTPAKCRACRLQRCLSVGMDPGAMEVDEKAASSSTYKSLLKRSKVKEEDQDDCQIIALVSNNSKKPWELVKSLENKLQNTIDMLVYLESKVEKFRKSSYNPDWNEMDGLEFLLKTESRIGFADRYGPMKECPIRSDQKKLPPPPHPSSAKFGGPKHNPDRKQWMYFNLFTTVEYAKTFMFFHRLDSRDKFILTKHITLSCMNLHLSYISVARKSEVLTNPDGTSFPSRTQAHYTSKTMSVAPLIRYQIQYIEYTLLKAICLCNPAVPDLSHHAQEILSKEREKYADALFDYCLRTRNDGPSHFAQLMQIFDVLERQQKLQKDLHLLYILPTLAHAPKCLVIRVIEDIMES</sequence>
<evidence type="ECO:0000256" key="5">
    <source>
        <dbReference type="ARBA" id="ARBA00022833"/>
    </source>
</evidence>
<keyword evidence="3" id="KW-0479">Metal-binding</keyword>
<evidence type="ECO:0000256" key="3">
    <source>
        <dbReference type="ARBA" id="ARBA00022723"/>
    </source>
</evidence>
<keyword evidence="5" id="KW-0862">Zinc</keyword>
<dbReference type="Gene3D" id="1.10.565.10">
    <property type="entry name" value="Retinoid X Receptor"/>
    <property type="match status" value="1"/>
</dbReference>
<dbReference type="FunFam" id="1.10.565.10:FF:000053">
    <property type="entry name" value="Nuclear Hormone Receptor family"/>
    <property type="match status" value="1"/>
</dbReference>
<dbReference type="InterPro" id="IPR013088">
    <property type="entry name" value="Znf_NHR/GATA"/>
</dbReference>
<dbReference type="SUPFAM" id="SSF57716">
    <property type="entry name" value="Glucocorticoid receptor-like (DNA-binding domain)"/>
    <property type="match status" value="1"/>
</dbReference>
<reference evidence="15" key="5">
    <citation type="submission" date="2024-10" db="EMBL/GenBank/DDBJ databases">
        <authorList>
            <consortium name="WormBase Consortium"/>
            <person name="WormBase"/>
        </authorList>
    </citation>
    <scope>NUCLEOTIDE SEQUENCE</scope>
    <source>
        <strain evidence="15">Bristol N2</strain>
    </source>
</reference>
<dbReference type="CDD" id="cd06157">
    <property type="entry name" value="NR_LBD"/>
    <property type="match status" value="1"/>
</dbReference>
<feature type="domain" description="NR LBD" evidence="13">
    <location>
        <begin position="202"/>
        <end position="444"/>
    </location>
</feature>
<reference evidence="15 16" key="1">
    <citation type="journal article" date="1998" name="Science">
        <title>Genome sequence of the nematode C. elegans: a platform for investigating biology.</title>
        <authorList>
            <consortium name="The C. elegans sequencing consortium"/>
            <person name="Sulson J.E."/>
            <person name="Waterston R."/>
        </authorList>
    </citation>
    <scope>NUCLEOTIDE SEQUENCE [LARGE SCALE GENOMIC DNA]</scope>
    <source>
        <strain evidence="15 16">Bristol N2</strain>
    </source>
</reference>
<evidence type="ECO:0000256" key="8">
    <source>
        <dbReference type="ARBA" id="ARBA00023163"/>
    </source>
</evidence>
<feature type="region of interest" description="Disordered" evidence="11">
    <location>
        <begin position="231"/>
        <end position="254"/>
    </location>
</feature>
<dbReference type="GO" id="GO:0005634">
    <property type="term" value="C:nucleus"/>
    <property type="evidence" value="ECO:0007669"/>
    <property type="project" value="UniProtKB-SubCell"/>
</dbReference>
<dbReference type="eggNOG" id="ENOG502TFFE">
    <property type="taxonomic scope" value="Eukaryota"/>
</dbReference>
<evidence type="ECO:0000313" key="14">
    <source>
        <dbReference type="EMBL" id="AAO39205.1"/>
    </source>
</evidence>
<feature type="domain" description="Nuclear receptor" evidence="12">
    <location>
        <begin position="47"/>
        <end position="124"/>
    </location>
</feature>
<dbReference type="GeneID" id="180129"/>
<evidence type="ECO:0000259" key="13">
    <source>
        <dbReference type="PROSITE" id="PS51843"/>
    </source>
</evidence>
<dbReference type="PaxDb" id="6239-F09C6.9"/>
<dbReference type="CDD" id="cd06960">
    <property type="entry name" value="NR_DBD_HNF4A"/>
    <property type="match status" value="1"/>
</dbReference>
<dbReference type="GO" id="GO:0000978">
    <property type="term" value="F:RNA polymerase II cis-regulatory region sequence-specific DNA binding"/>
    <property type="evidence" value="ECO:0000318"/>
    <property type="project" value="GO_Central"/>
</dbReference>
<keyword evidence="4" id="KW-0863">Zinc-finger</keyword>
<dbReference type="PRINTS" id="PR00047">
    <property type="entry name" value="STROIDFINGER"/>
</dbReference>
<reference key="4">
    <citation type="submission" date="2016-02" db="EMBL/GenBank/DDBJ databases">
        <authorList>
            <consortium name="WormBase Consortium"/>
            <person name="WormBase"/>
        </authorList>
    </citation>
    <scope>NUCLEOTIDE SEQUENCE</scope>
</reference>
<feature type="compositionally biased region" description="Low complexity" evidence="11">
    <location>
        <begin position="20"/>
        <end position="39"/>
    </location>
</feature>
<dbReference type="Pfam" id="PF00104">
    <property type="entry name" value="Hormone_recep"/>
    <property type="match status" value="1"/>
</dbReference>
<dbReference type="GO" id="GO:0004879">
    <property type="term" value="F:nuclear receptor activity"/>
    <property type="evidence" value="ECO:0000318"/>
    <property type="project" value="GO_Central"/>
</dbReference>
<dbReference type="InterPro" id="IPR049636">
    <property type="entry name" value="HNF4-like_DBD"/>
</dbReference>
<name>G5EE21_CAEEL</name>
<dbReference type="PROSITE" id="PS51030">
    <property type="entry name" value="NUCLEAR_REC_DBD_2"/>
    <property type="match status" value="1"/>
</dbReference>
<keyword evidence="6" id="KW-0805">Transcription regulation</keyword>
<dbReference type="OrthoDB" id="9984314at2759"/>
<evidence type="ECO:0000256" key="10">
    <source>
        <dbReference type="ARBA" id="ARBA00023242"/>
    </source>
</evidence>
<evidence type="ECO:0000256" key="11">
    <source>
        <dbReference type="SAM" id="MobiDB-lite"/>
    </source>
</evidence>
<dbReference type="CTD" id="180129"/>
<comment type="similarity">
    <text evidence="2">Belongs to the nuclear hormone receptor family.</text>
</comment>
<dbReference type="PANTHER" id="PTHR24083">
    <property type="entry name" value="NUCLEAR HORMONE RECEPTOR"/>
    <property type="match status" value="1"/>
</dbReference>
<dbReference type="Gene3D" id="3.30.50.10">
    <property type="entry name" value="Erythroid Transcription Factor GATA-1, subunit A"/>
    <property type="match status" value="1"/>
</dbReference>
<reference evidence="14" key="3">
    <citation type="journal article" date="2005" name="J. Mol. Evol.">
        <title>Explosive lineage-specific expansion of the orphan nuclear receptor HNF4 in nematodes.</title>
        <authorList>
            <person name="Robinson-Rechavi M."/>
            <person name="Maina C.V."/>
            <person name="Gissendanner C.R."/>
            <person name="Laudet V."/>
            <person name="Sluder A."/>
        </authorList>
    </citation>
    <scope>NUCLEOTIDE SEQUENCE</scope>
</reference>
<dbReference type="KEGG" id="cel:CELE_F09C6.9"/>